<organism evidence="2 3">
    <name type="scientific">Tricholomella constricta</name>
    <dbReference type="NCBI Taxonomy" id="117010"/>
    <lineage>
        <taxon>Eukaryota</taxon>
        <taxon>Fungi</taxon>
        <taxon>Dikarya</taxon>
        <taxon>Basidiomycota</taxon>
        <taxon>Agaricomycotina</taxon>
        <taxon>Agaricomycetes</taxon>
        <taxon>Agaricomycetidae</taxon>
        <taxon>Agaricales</taxon>
        <taxon>Tricholomatineae</taxon>
        <taxon>Lyophyllaceae</taxon>
        <taxon>Tricholomella</taxon>
    </lineage>
</organism>
<evidence type="ECO:0000256" key="1">
    <source>
        <dbReference type="SAM" id="MobiDB-lite"/>
    </source>
</evidence>
<sequence>MGAGVTEVSVSSRPFADDTPMSLPIPWQTWIQDELERGNQDTKGVGRGPPTKEGLEDASAAPRQTLTLTNPFGNLADLEALKHSFAEQLNFKAALVEGESWEGIAEENVAKWRGLMHSWVPTTGVIQNEFEVAFLSRASRFSVRA</sequence>
<evidence type="ECO:0000313" key="3">
    <source>
        <dbReference type="Proteomes" id="UP000565441"/>
    </source>
</evidence>
<dbReference type="OrthoDB" id="2124139at2759"/>
<comment type="caution">
    <text evidence="2">The sequence shown here is derived from an EMBL/GenBank/DDBJ whole genome shotgun (WGS) entry which is preliminary data.</text>
</comment>
<dbReference type="AlphaFoldDB" id="A0A8H5HBH7"/>
<accession>A0A8H5HBH7</accession>
<proteinExistence type="predicted"/>
<evidence type="ECO:0000313" key="2">
    <source>
        <dbReference type="EMBL" id="KAF5379995.1"/>
    </source>
</evidence>
<gene>
    <name evidence="2" type="ORF">D9615_006279</name>
</gene>
<name>A0A8H5HBH7_9AGAR</name>
<reference evidence="2 3" key="1">
    <citation type="journal article" date="2020" name="ISME J.">
        <title>Uncovering the hidden diversity of litter-decomposition mechanisms in mushroom-forming fungi.</title>
        <authorList>
            <person name="Floudas D."/>
            <person name="Bentzer J."/>
            <person name="Ahren D."/>
            <person name="Johansson T."/>
            <person name="Persson P."/>
            <person name="Tunlid A."/>
        </authorList>
    </citation>
    <scope>NUCLEOTIDE SEQUENCE [LARGE SCALE GENOMIC DNA]</scope>
    <source>
        <strain evidence="2 3">CBS 661.87</strain>
    </source>
</reference>
<dbReference type="Proteomes" id="UP000565441">
    <property type="component" value="Unassembled WGS sequence"/>
</dbReference>
<feature type="region of interest" description="Disordered" evidence="1">
    <location>
        <begin position="36"/>
        <end position="64"/>
    </location>
</feature>
<dbReference type="EMBL" id="JAACJP010000014">
    <property type="protein sequence ID" value="KAF5379995.1"/>
    <property type="molecule type" value="Genomic_DNA"/>
</dbReference>
<keyword evidence="3" id="KW-1185">Reference proteome</keyword>
<protein>
    <submittedName>
        <fullName evidence="2">Uncharacterized protein</fullName>
    </submittedName>
</protein>